<evidence type="ECO:0000313" key="3">
    <source>
        <dbReference type="Proteomes" id="UP001600888"/>
    </source>
</evidence>
<feature type="region of interest" description="Disordered" evidence="1">
    <location>
        <begin position="1"/>
        <end position="25"/>
    </location>
</feature>
<feature type="region of interest" description="Disordered" evidence="1">
    <location>
        <begin position="300"/>
        <end position="348"/>
    </location>
</feature>
<protein>
    <submittedName>
        <fullName evidence="2">Uncharacterized protein</fullName>
    </submittedName>
</protein>
<feature type="region of interest" description="Disordered" evidence="1">
    <location>
        <begin position="588"/>
        <end position="681"/>
    </location>
</feature>
<sequence>MEPFDDSEILPIGPRDGGQGRRHVSPVWWSSDESSYIVSGLDERPADDFVSGDETEDRMTQEQCVQTKASNASTIHTTKAELDIMGISNRLRRQPAAICLYERYLESGGCSTHESREAGAVEQQTICPTAATQGTTEGTNHLARRSRQLSADMNQPELVKISSGPRRVSAQTLAAMLEAGVWEDRGDIAGQQDPHKDNDRTSPDTEDTRTRSSIASEEATSTVWTGNVAANVGPVQQFEAPNLPPQHAEFLNVHSSSVRHESLLLPARRDIRTPHNHIEEQNNLDLLRSVMAKVDSKVKAHVKPKQRSRGQAVMRAETASRQAPKDHAARLAKASSSRHWREPTGPKGVPRYANSMLLRREDIPAYLHLRGHGNGGGRLYPQPPPLASGSTEAGRFNGKFELGQAQAIRFSKPGKASVVKISPHKSVSIDLESLRPVERNLMFSAGAVAKAARRTNMRVGGTRLRDERSSDIDARVKSESPLRGYRQSRIPRAVPGTGEHVVRPYKRPIGGSSTDRDRDVRFPQLVGRLKTNQPVSNENASYAPVQEFSRLRPSAAPASEHRSTVQPPNNRWTTGGIQSSFLKHEARPFGLDGNASQSRTVNENDSPLTSPSKAPANPNPPPGISGCPSLISDDGQEPCDFPEAVADHHARLPIRQGPPGTSPWTKEDTSNVLNETSSEGSSTLVHVNMNANELFSMSDTEAIHDENIRADEIHAGVGDSSYTERGWLFLATELFDTPDSVFYANLDRDFPAQGRGRRRATGTRPDEPTLYERCAILRWLISTSDAPGTPGMWHESSMELELLTNADEYRLRIDNDERARMTRLLICLSEGFELPPEPSTEVSDFIRSLNLPPLP</sequence>
<feature type="compositionally biased region" description="Polar residues" evidence="1">
    <location>
        <begin position="530"/>
        <end position="540"/>
    </location>
</feature>
<reference evidence="2 3" key="1">
    <citation type="submission" date="2024-03" db="EMBL/GenBank/DDBJ databases">
        <title>A high-quality draft genome sequence of Diaporthe vaccinii, a causative agent of upright dieback and viscid rot disease in cranberry plants.</title>
        <authorList>
            <person name="Sarrasin M."/>
            <person name="Lang B.F."/>
            <person name="Burger G."/>
        </authorList>
    </citation>
    <scope>NUCLEOTIDE SEQUENCE [LARGE SCALE GENOMIC DNA]</scope>
    <source>
        <strain evidence="2 3">IS7</strain>
    </source>
</reference>
<gene>
    <name evidence="2" type="ORF">FJTKL_08702</name>
</gene>
<name>A0ABR4ER12_9PEZI</name>
<proteinExistence type="predicted"/>
<comment type="caution">
    <text evidence="2">The sequence shown here is derived from an EMBL/GenBank/DDBJ whole genome shotgun (WGS) entry which is preliminary data.</text>
</comment>
<keyword evidence="3" id="KW-1185">Reference proteome</keyword>
<evidence type="ECO:0000313" key="2">
    <source>
        <dbReference type="EMBL" id="KAL2284887.1"/>
    </source>
</evidence>
<feature type="region of interest" description="Disordered" evidence="1">
    <location>
        <begin position="187"/>
        <end position="220"/>
    </location>
</feature>
<feature type="compositionally biased region" description="Basic and acidic residues" evidence="1">
    <location>
        <begin position="187"/>
        <end position="210"/>
    </location>
</feature>
<feature type="compositionally biased region" description="Polar residues" evidence="1">
    <location>
        <begin position="211"/>
        <end position="220"/>
    </location>
</feature>
<feature type="region of interest" description="Disordered" evidence="1">
    <location>
        <begin position="496"/>
        <end position="576"/>
    </location>
</feature>
<feature type="compositionally biased region" description="Polar residues" evidence="1">
    <location>
        <begin position="670"/>
        <end position="681"/>
    </location>
</feature>
<dbReference type="Proteomes" id="UP001600888">
    <property type="component" value="Unassembled WGS sequence"/>
</dbReference>
<organism evidence="2 3">
    <name type="scientific">Diaporthe vaccinii</name>
    <dbReference type="NCBI Taxonomy" id="105482"/>
    <lineage>
        <taxon>Eukaryota</taxon>
        <taxon>Fungi</taxon>
        <taxon>Dikarya</taxon>
        <taxon>Ascomycota</taxon>
        <taxon>Pezizomycotina</taxon>
        <taxon>Sordariomycetes</taxon>
        <taxon>Sordariomycetidae</taxon>
        <taxon>Diaporthales</taxon>
        <taxon>Diaporthaceae</taxon>
        <taxon>Diaporthe</taxon>
        <taxon>Diaporthe eres species complex</taxon>
    </lineage>
</organism>
<dbReference type="EMBL" id="JBAWTH010000034">
    <property type="protein sequence ID" value="KAL2284887.1"/>
    <property type="molecule type" value="Genomic_DNA"/>
</dbReference>
<feature type="compositionally biased region" description="Polar residues" evidence="1">
    <location>
        <begin position="594"/>
        <end position="609"/>
    </location>
</feature>
<feature type="compositionally biased region" description="Polar residues" evidence="1">
    <location>
        <begin position="564"/>
        <end position="576"/>
    </location>
</feature>
<evidence type="ECO:0000256" key="1">
    <source>
        <dbReference type="SAM" id="MobiDB-lite"/>
    </source>
</evidence>
<accession>A0ABR4ER12</accession>